<dbReference type="SUPFAM" id="SSF103473">
    <property type="entry name" value="MFS general substrate transporter"/>
    <property type="match status" value="1"/>
</dbReference>
<name>A0ABU9N9L3_9FLAO</name>
<feature type="transmembrane region" description="Helical" evidence="5">
    <location>
        <begin position="60"/>
        <end position="78"/>
    </location>
</feature>
<feature type="transmembrane region" description="Helical" evidence="5">
    <location>
        <begin position="154"/>
        <end position="173"/>
    </location>
</feature>
<keyword evidence="4 5" id="KW-0472">Membrane</keyword>
<feature type="transmembrane region" description="Helical" evidence="5">
    <location>
        <begin position="115"/>
        <end position="133"/>
    </location>
</feature>
<dbReference type="RefSeq" id="WP_342696638.1">
    <property type="nucleotide sequence ID" value="NZ_JBCGDO010000018.1"/>
</dbReference>
<dbReference type="Gene3D" id="1.20.1250.20">
    <property type="entry name" value="MFS general substrate transporter like domains"/>
    <property type="match status" value="2"/>
</dbReference>
<feature type="transmembrane region" description="Helical" evidence="5">
    <location>
        <begin position="315"/>
        <end position="335"/>
    </location>
</feature>
<evidence type="ECO:0000256" key="5">
    <source>
        <dbReference type="SAM" id="Phobius"/>
    </source>
</evidence>
<feature type="transmembrane region" description="Helical" evidence="5">
    <location>
        <begin position="347"/>
        <end position="368"/>
    </location>
</feature>
<reference evidence="7 8" key="1">
    <citation type="submission" date="2024-03" db="EMBL/GenBank/DDBJ databases">
        <title>Two novel species of the genus Flavobacterium exhibiting potentially degradation of complex polysaccharides.</title>
        <authorList>
            <person name="Lian X."/>
        </authorList>
    </citation>
    <scope>NUCLEOTIDE SEQUENCE [LARGE SCALE GENOMIC DNA]</scope>
    <source>
        <strain evidence="8">j3</strain>
    </source>
</reference>
<dbReference type="InterPro" id="IPR051788">
    <property type="entry name" value="MFS_Transporter"/>
</dbReference>
<evidence type="ECO:0000256" key="4">
    <source>
        <dbReference type="ARBA" id="ARBA00023136"/>
    </source>
</evidence>
<sequence>MKNLKPKDKRINNFGSTKKSYLKRVRLATSLFFVGMGFCFSTWASRIPDIKSTLHLSEGLLGSLLFIMPFGQLAAMPFSGKAVTKYGSRTISIISLIIYGISLILLGLATTSYQLAGGLFLFGFVSNYCNIAINTQGVYTQQSFEKPIIGSFHGSWSIAGFFGALIGFLMLSFELSPFQHFIIAFFLVLLIVVSNYKYLLKGQTKQEKVTESYSFWKNPDLNLVWLGIICFCGMASEGIMFDWSGVYFKEVIKAPGALVVLGYTLFMISMASGRFLSDILVAKFGAKKVLITSGLVISAGLYLAVLLPYLISCSIAFILVGLGVSNVIPIIFTIAGNNKKVPTGIALTIVTSISFLGFLIGPPVIGFIAELTNLRYSFALIGLFGLLISVLVGKLGPFRN</sequence>
<feature type="transmembrane region" description="Helical" evidence="5">
    <location>
        <begin position="90"/>
        <end position="109"/>
    </location>
</feature>
<gene>
    <name evidence="7" type="ORF">WFZ85_12510</name>
</gene>
<keyword evidence="8" id="KW-1185">Reference proteome</keyword>
<accession>A0ABU9N9L3</accession>
<keyword evidence="2 5" id="KW-0812">Transmembrane</keyword>
<evidence type="ECO:0000256" key="1">
    <source>
        <dbReference type="ARBA" id="ARBA00004141"/>
    </source>
</evidence>
<proteinExistence type="predicted"/>
<dbReference type="Proteomes" id="UP001460072">
    <property type="component" value="Unassembled WGS sequence"/>
</dbReference>
<feature type="domain" description="Major facilitator superfamily (MFS) profile" evidence="6">
    <location>
        <begin position="183"/>
        <end position="400"/>
    </location>
</feature>
<dbReference type="InterPro" id="IPR020846">
    <property type="entry name" value="MFS_dom"/>
</dbReference>
<keyword evidence="3 5" id="KW-1133">Transmembrane helix</keyword>
<dbReference type="InterPro" id="IPR011701">
    <property type="entry name" value="MFS"/>
</dbReference>
<comment type="subcellular location">
    <subcellularLocation>
        <location evidence="1">Membrane</location>
        <topology evidence="1">Multi-pass membrane protein</topology>
    </subcellularLocation>
</comment>
<dbReference type="PROSITE" id="PS50850">
    <property type="entry name" value="MFS"/>
    <property type="match status" value="1"/>
</dbReference>
<feature type="transmembrane region" description="Helical" evidence="5">
    <location>
        <begin position="179"/>
        <end position="200"/>
    </location>
</feature>
<protein>
    <submittedName>
        <fullName evidence="7">MFS transporter</fullName>
    </submittedName>
</protein>
<feature type="transmembrane region" description="Helical" evidence="5">
    <location>
        <begin position="289"/>
        <end position="309"/>
    </location>
</feature>
<feature type="transmembrane region" description="Helical" evidence="5">
    <location>
        <begin position="256"/>
        <end position="277"/>
    </location>
</feature>
<feature type="transmembrane region" description="Helical" evidence="5">
    <location>
        <begin position="221"/>
        <end position="241"/>
    </location>
</feature>
<dbReference type="Pfam" id="PF07690">
    <property type="entry name" value="MFS_1"/>
    <property type="match status" value="1"/>
</dbReference>
<evidence type="ECO:0000313" key="7">
    <source>
        <dbReference type="EMBL" id="MEM0543442.1"/>
    </source>
</evidence>
<evidence type="ECO:0000259" key="6">
    <source>
        <dbReference type="PROSITE" id="PS50850"/>
    </source>
</evidence>
<dbReference type="PANTHER" id="PTHR23514:SF13">
    <property type="entry name" value="INNER MEMBRANE PROTEIN YBJJ"/>
    <property type="match status" value="1"/>
</dbReference>
<evidence type="ECO:0000256" key="3">
    <source>
        <dbReference type="ARBA" id="ARBA00022989"/>
    </source>
</evidence>
<organism evidence="7 8">
    <name type="scientific">Flavobacterium aureirubrum</name>
    <dbReference type="NCBI Taxonomy" id="3133147"/>
    <lineage>
        <taxon>Bacteria</taxon>
        <taxon>Pseudomonadati</taxon>
        <taxon>Bacteroidota</taxon>
        <taxon>Flavobacteriia</taxon>
        <taxon>Flavobacteriales</taxon>
        <taxon>Flavobacteriaceae</taxon>
        <taxon>Flavobacterium</taxon>
    </lineage>
</organism>
<dbReference type="CDD" id="cd17393">
    <property type="entry name" value="MFS_MosC_like"/>
    <property type="match status" value="1"/>
</dbReference>
<feature type="transmembrane region" description="Helical" evidence="5">
    <location>
        <begin position="374"/>
        <end position="393"/>
    </location>
</feature>
<evidence type="ECO:0000313" key="8">
    <source>
        <dbReference type="Proteomes" id="UP001460072"/>
    </source>
</evidence>
<dbReference type="EMBL" id="JBCGDO010000018">
    <property type="protein sequence ID" value="MEM0543442.1"/>
    <property type="molecule type" value="Genomic_DNA"/>
</dbReference>
<comment type="caution">
    <text evidence="7">The sequence shown here is derived from an EMBL/GenBank/DDBJ whole genome shotgun (WGS) entry which is preliminary data.</text>
</comment>
<dbReference type="InterPro" id="IPR036259">
    <property type="entry name" value="MFS_trans_sf"/>
</dbReference>
<dbReference type="PANTHER" id="PTHR23514">
    <property type="entry name" value="BYPASS OF STOP CODON PROTEIN 6"/>
    <property type="match status" value="1"/>
</dbReference>
<evidence type="ECO:0000256" key="2">
    <source>
        <dbReference type="ARBA" id="ARBA00022692"/>
    </source>
</evidence>